<feature type="compositionally biased region" description="Basic and acidic residues" evidence="3">
    <location>
        <begin position="250"/>
        <end position="262"/>
    </location>
</feature>
<comment type="caution">
    <text evidence="4">The sequence shown here is derived from an EMBL/GenBank/DDBJ whole genome shotgun (WGS) entry which is preliminary data.</text>
</comment>
<name>W9XEF6_9EURO</name>
<keyword evidence="2" id="KW-0819">tRNA processing</keyword>
<reference evidence="4 5" key="1">
    <citation type="submission" date="2013-03" db="EMBL/GenBank/DDBJ databases">
        <title>The Genome Sequence of Capronia coronata CBS 617.96.</title>
        <authorList>
            <consortium name="The Broad Institute Genomics Platform"/>
            <person name="Cuomo C."/>
            <person name="de Hoog S."/>
            <person name="Gorbushina A."/>
            <person name="Walker B."/>
            <person name="Young S.K."/>
            <person name="Zeng Q."/>
            <person name="Gargeya S."/>
            <person name="Fitzgerald M."/>
            <person name="Haas B."/>
            <person name="Abouelleil A."/>
            <person name="Allen A.W."/>
            <person name="Alvarado L."/>
            <person name="Arachchi H.M."/>
            <person name="Berlin A.M."/>
            <person name="Chapman S.B."/>
            <person name="Gainer-Dewar J."/>
            <person name="Goldberg J."/>
            <person name="Griggs A."/>
            <person name="Gujja S."/>
            <person name="Hansen M."/>
            <person name="Howarth C."/>
            <person name="Imamovic A."/>
            <person name="Ireland A."/>
            <person name="Larimer J."/>
            <person name="McCowan C."/>
            <person name="Murphy C."/>
            <person name="Pearson M."/>
            <person name="Poon T.W."/>
            <person name="Priest M."/>
            <person name="Roberts A."/>
            <person name="Saif S."/>
            <person name="Shea T."/>
            <person name="Sisk P."/>
            <person name="Sykes S."/>
            <person name="Wortman J."/>
            <person name="Nusbaum C."/>
            <person name="Birren B."/>
        </authorList>
    </citation>
    <scope>NUCLEOTIDE SEQUENCE [LARGE SCALE GENOMIC DNA]</scope>
    <source>
        <strain evidence="4 5">CBS 617.96</strain>
    </source>
</reference>
<dbReference type="GO" id="GO:0001682">
    <property type="term" value="P:tRNA 5'-leader removal"/>
    <property type="evidence" value="ECO:0007669"/>
    <property type="project" value="InterPro"/>
</dbReference>
<sequence>MVRIKHRYLLFNILYPDPNAPDTTTSKQPTSNALAHAPSNPPENNLINSSHPHPNVTSTPSSTSTSTSTRPPLPSYVLFSRPSPRHLTPQLLVQTLRNTISLIFGGHGLGATQAGLKIVYFSPSTSTCILRVPRAYFRLVWASLTFMDAIPGSRSNLGGRKTEGAGGAVPCVVRVVRVSGTIRKSEEEVLRRARRDIVRAKRQGMRTVDSDNDDGDVGDAAATSLLLDGLVGKGQRERNTTATATGLRTGPERNNDDDRGIEFFDDDQDDEDDDMDDLSE</sequence>
<dbReference type="STRING" id="1182541.W9XEF6"/>
<dbReference type="Pfam" id="PF01900">
    <property type="entry name" value="RNase_P_Rpp14"/>
    <property type="match status" value="1"/>
</dbReference>
<accession>W9XEF6</accession>
<evidence type="ECO:0000256" key="1">
    <source>
        <dbReference type="ARBA" id="ARBA00010800"/>
    </source>
</evidence>
<comment type="similarity">
    <text evidence="1">Belongs to the eukaryotic/archaeal RNase P protein component 2 family.</text>
</comment>
<dbReference type="GeneID" id="19163835"/>
<dbReference type="InterPro" id="IPR038085">
    <property type="entry name" value="Rnp2-like_sf"/>
</dbReference>
<gene>
    <name evidence="4" type="ORF">A1O1_08989</name>
</gene>
<evidence type="ECO:0000313" key="5">
    <source>
        <dbReference type="Proteomes" id="UP000019484"/>
    </source>
</evidence>
<feature type="compositionally biased region" description="Acidic residues" evidence="3">
    <location>
        <begin position="263"/>
        <end position="280"/>
    </location>
</feature>
<organism evidence="4 5">
    <name type="scientific">Capronia coronata CBS 617.96</name>
    <dbReference type="NCBI Taxonomy" id="1182541"/>
    <lineage>
        <taxon>Eukaryota</taxon>
        <taxon>Fungi</taxon>
        <taxon>Dikarya</taxon>
        <taxon>Ascomycota</taxon>
        <taxon>Pezizomycotina</taxon>
        <taxon>Eurotiomycetes</taxon>
        <taxon>Chaetothyriomycetidae</taxon>
        <taxon>Chaetothyriales</taxon>
        <taxon>Herpotrichiellaceae</taxon>
        <taxon>Capronia</taxon>
    </lineage>
</organism>
<dbReference type="PANTHER" id="PTHR15441:SF2">
    <property type="entry name" value="RIBONUCLEASE P_MRP PROTEIN SUBUNIT POP5"/>
    <property type="match status" value="1"/>
</dbReference>
<keyword evidence="5" id="KW-1185">Reference proteome</keyword>
<dbReference type="InterPro" id="IPR002759">
    <property type="entry name" value="Pop5/Rpp14/Rnp2-like"/>
</dbReference>
<evidence type="ECO:0000256" key="2">
    <source>
        <dbReference type="ARBA" id="ARBA00022694"/>
    </source>
</evidence>
<dbReference type="Proteomes" id="UP000019484">
    <property type="component" value="Unassembled WGS sequence"/>
</dbReference>
<evidence type="ECO:0000256" key="3">
    <source>
        <dbReference type="SAM" id="MobiDB-lite"/>
    </source>
</evidence>
<dbReference type="AlphaFoldDB" id="W9XEF6"/>
<dbReference type="HOGENOM" id="CLU_086710_1_0_1"/>
<protein>
    <submittedName>
        <fullName evidence="4">Uncharacterized protein</fullName>
    </submittedName>
</protein>
<dbReference type="eggNOG" id="KOG4639">
    <property type="taxonomic scope" value="Eukaryota"/>
</dbReference>
<dbReference type="RefSeq" id="XP_007728036.1">
    <property type="nucleotide sequence ID" value="XM_007729846.1"/>
</dbReference>
<dbReference type="SUPFAM" id="SSF160350">
    <property type="entry name" value="Rnp2-like"/>
    <property type="match status" value="1"/>
</dbReference>
<dbReference type="GO" id="GO:0030681">
    <property type="term" value="C:multimeric ribonuclease P complex"/>
    <property type="evidence" value="ECO:0007669"/>
    <property type="project" value="TreeGrafter"/>
</dbReference>
<proteinExistence type="inferred from homology"/>
<dbReference type="EMBL" id="AMWN01000011">
    <property type="protein sequence ID" value="EXJ78588.1"/>
    <property type="molecule type" value="Genomic_DNA"/>
</dbReference>
<feature type="region of interest" description="Disordered" evidence="3">
    <location>
        <begin position="232"/>
        <end position="280"/>
    </location>
</feature>
<dbReference type="Gene3D" id="3.30.70.3250">
    <property type="entry name" value="Ribonuclease P, Pop5 subunit"/>
    <property type="match status" value="1"/>
</dbReference>
<dbReference type="GO" id="GO:0000172">
    <property type="term" value="C:ribonuclease MRP complex"/>
    <property type="evidence" value="ECO:0007669"/>
    <property type="project" value="TreeGrafter"/>
</dbReference>
<evidence type="ECO:0000313" key="4">
    <source>
        <dbReference type="EMBL" id="EXJ78588.1"/>
    </source>
</evidence>
<dbReference type="OrthoDB" id="24745at2759"/>
<feature type="compositionally biased region" description="Low complexity" evidence="3">
    <location>
        <begin position="49"/>
        <end position="70"/>
    </location>
</feature>
<dbReference type="PANTHER" id="PTHR15441">
    <property type="entry name" value="RIBONUCLEASE P PROTEIN SUBUNIT P14"/>
    <property type="match status" value="1"/>
</dbReference>
<dbReference type="GO" id="GO:0033204">
    <property type="term" value="F:ribonuclease P RNA binding"/>
    <property type="evidence" value="ECO:0007669"/>
    <property type="project" value="TreeGrafter"/>
</dbReference>
<feature type="region of interest" description="Disordered" evidence="3">
    <location>
        <begin position="19"/>
        <end position="74"/>
    </location>
</feature>
<feature type="compositionally biased region" description="Polar residues" evidence="3">
    <location>
        <begin position="21"/>
        <end position="33"/>
    </location>
</feature>
<dbReference type="GO" id="GO:0005730">
    <property type="term" value="C:nucleolus"/>
    <property type="evidence" value="ECO:0007669"/>
    <property type="project" value="TreeGrafter"/>
</dbReference>